<proteinExistence type="predicted"/>
<keyword evidence="1" id="KW-0496">Mitochondrion</keyword>
<gene>
    <name evidence="1" type="ORF">ABT39_MTgene552</name>
</gene>
<dbReference type="EMBL" id="LKAM01000001">
    <property type="protein sequence ID" value="KUM50708.1"/>
    <property type="molecule type" value="Genomic_DNA"/>
</dbReference>
<evidence type="ECO:0000313" key="1">
    <source>
        <dbReference type="EMBL" id="KUM50708.1"/>
    </source>
</evidence>
<sequence length="92" mass="10641">MAGFSLRIRLDSLIVRLRTFAFIREIICRHQTFAFIRSPSFPFLSTSYVRLHTPLSYSFLLFPTLPSIPSLFPGLITSFTIHHSLIERKIKG</sequence>
<comment type="caution">
    <text evidence="1">The sequence shown here is derived from an EMBL/GenBank/DDBJ whole genome shotgun (WGS) entry which is preliminary data.</text>
</comment>
<geneLocation type="mitochondrion" evidence="1"/>
<protein>
    <submittedName>
        <fullName evidence="1">Uncharacterized protein</fullName>
    </submittedName>
</protein>
<accession>A0A117NJ03</accession>
<organism evidence="1">
    <name type="scientific">Picea glauca</name>
    <name type="common">White spruce</name>
    <name type="synonym">Pinus glauca</name>
    <dbReference type="NCBI Taxonomy" id="3330"/>
    <lineage>
        <taxon>Eukaryota</taxon>
        <taxon>Viridiplantae</taxon>
        <taxon>Streptophyta</taxon>
        <taxon>Embryophyta</taxon>
        <taxon>Tracheophyta</taxon>
        <taxon>Spermatophyta</taxon>
        <taxon>Pinopsida</taxon>
        <taxon>Pinidae</taxon>
        <taxon>Conifers I</taxon>
        <taxon>Pinales</taxon>
        <taxon>Pinaceae</taxon>
        <taxon>Picea</taxon>
    </lineage>
</organism>
<dbReference type="AlphaFoldDB" id="A0A117NJ03"/>
<name>A0A117NJ03_PICGL</name>
<reference evidence="1" key="1">
    <citation type="journal article" date="2015" name="Genome Biol. Evol.">
        <title>Organellar Genomes of White Spruce (Picea glauca): Assembly and Annotation.</title>
        <authorList>
            <person name="Jackman S.D."/>
            <person name="Warren R.L."/>
            <person name="Gibb E.A."/>
            <person name="Vandervalk B.P."/>
            <person name="Mohamadi H."/>
            <person name="Chu J."/>
            <person name="Raymond A."/>
            <person name="Pleasance S."/>
            <person name="Coope R."/>
            <person name="Wildung M.R."/>
            <person name="Ritland C.E."/>
            <person name="Bousquet J."/>
            <person name="Jones S.J."/>
            <person name="Bohlmann J."/>
            <person name="Birol I."/>
        </authorList>
    </citation>
    <scope>NUCLEOTIDE SEQUENCE [LARGE SCALE GENOMIC DNA]</scope>
    <source>
        <tissue evidence="1">Flushing bud</tissue>
    </source>
</reference>